<dbReference type="Proteomes" id="UP000466345">
    <property type="component" value="Unassembled WGS sequence"/>
</dbReference>
<dbReference type="RefSeq" id="WP_323378611.1">
    <property type="nucleotide sequence ID" value="NZ_WEGJ01000033.1"/>
</dbReference>
<proteinExistence type="predicted"/>
<evidence type="ECO:0000313" key="1">
    <source>
        <dbReference type="EMBL" id="MQY15414.1"/>
    </source>
</evidence>
<comment type="caution">
    <text evidence="1">The sequence shown here is derived from an EMBL/GenBank/DDBJ whole genome shotgun (WGS) entry which is preliminary data.</text>
</comment>
<evidence type="ECO:0000313" key="2">
    <source>
        <dbReference type="Proteomes" id="UP000466345"/>
    </source>
</evidence>
<organism evidence="1 2">
    <name type="scientific">Streptomyces smaragdinus</name>
    <dbReference type="NCBI Taxonomy" id="2585196"/>
    <lineage>
        <taxon>Bacteria</taxon>
        <taxon>Bacillati</taxon>
        <taxon>Actinomycetota</taxon>
        <taxon>Actinomycetes</taxon>
        <taxon>Kitasatosporales</taxon>
        <taxon>Streptomycetaceae</taxon>
        <taxon>Streptomyces</taxon>
    </lineage>
</organism>
<reference evidence="1 2" key="1">
    <citation type="submission" date="2019-10" db="EMBL/GenBank/DDBJ databases">
        <title>Streptomyces smaragdinus sp. nov. and Streptomyces fabii sp. nov., isolated from the gut of fungus growing-termite Macrotermes natalensis.</title>
        <authorList>
            <person name="Schwitalla J."/>
            <person name="Benndorf R."/>
            <person name="Martin K."/>
            <person name="De Beer W."/>
            <person name="Kaster A.-K."/>
            <person name="Vollmers J."/>
            <person name="Poulsen M."/>
            <person name="Beemelmanns C."/>
        </authorList>
    </citation>
    <scope>NUCLEOTIDE SEQUENCE [LARGE SCALE GENOMIC DNA]</scope>
    <source>
        <strain evidence="1 2">RB5</strain>
    </source>
</reference>
<dbReference type="EMBL" id="WEGJ01000033">
    <property type="protein sequence ID" value="MQY15414.1"/>
    <property type="molecule type" value="Genomic_DNA"/>
</dbReference>
<keyword evidence="2" id="KW-1185">Reference proteome</keyword>
<sequence>MSGGRLLPWTTPEGKPCYLLGDGKGQVSRVADDVERVQLIMAAELIGHAADMLDHGPTTLPQLRYLVARMAESLRAVHRVAESRGARIPVPDED</sequence>
<accession>A0A7K0CRP4</accession>
<protein>
    <submittedName>
        <fullName evidence="1">Uncharacterized protein</fullName>
    </submittedName>
</protein>
<name>A0A7K0CRP4_9ACTN</name>
<gene>
    <name evidence="1" type="ORF">SRB5_55960</name>
</gene>
<dbReference type="AlphaFoldDB" id="A0A7K0CRP4"/>